<reference evidence="1" key="1">
    <citation type="submission" date="2014-11" db="EMBL/GenBank/DDBJ databases">
        <authorList>
            <person name="Amaro Gonzalez C."/>
        </authorList>
    </citation>
    <scope>NUCLEOTIDE SEQUENCE</scope>
</reference>
<protein>
    <submittedName>
        <fullName evidence="1">Uncharacterized protein</fullName>
    </submittedName>
</protein>
<proteinExistence type="predicted"/>
<evidence type="ECO:0000313" key="1">
    <source>
        <dbReference type="EMBL" id="JAH23924.1"/>
    </source>
</evidence>
<reference evidence="1" key="2">
    <citation type="journal article" date="2015" name="Fish Shellfish Immunol.">
        <title>Early steps in the European eel (Anguilla anguilla)-Vibrio vulnificus interaction in the gills: Role of the RtxA13 toxin.</title>
        <authorList>
            <person name="Callol A."/>
            <person name="Pajuelo D."/>
            <person name="Ebbesson L."/>
            <person name="Teles M."/>
            <person name="MacKenzie S."/>
            <person name="Amaro C."/>
        </authorList>
    </citation>
    <scope>NUCLEOTIDE SEQUENCE</scope>
</reference>
<name>A0A0E9R486_ANGAN</name>
<dbReference type="EMBL" id="GBXM01084653">
    <property type="protein sequence ID" value="JAH23924.1"/>
    <property type="molecule type" value="Transcribed_RNA"/>
</dbReference>
<dbReference type="AlphaFoldDB" id="A0A0E9R486"/>
<sequence>MITLLLISSVSVFCAGTVCFLHYTMGLQTELKSD</sequence>
<organism evidence="1">
    <name type="scientific">Anguilla anguilla</name>
    <name type="common">European freshwater eel</name>
    <name type="synonym">Muraena anguilla</name>
    <dbReference type="NCBI Taxonomy" id="7936"/>
    <lineage>
        <taxon>Eukaryota</taxon>
        <taxon>Metazoa</taxon>
        <taxon>Chordata</taxon>
        <taxon>Craniata</taxon>
        <taxon>Vertebrata</taxon>
        <taxon>Euteleostomi</taxon>
        <taxon>Actinopterygii</taxon>
        <taxon>Neopterygii</taxon>
        <taxon>Teleostei</taxon>
        <taxon>Anguilliformes</taxon>
        <taxon>Anguillidae</taxon>
        <taxon>Anguilla</taxon>
    </lineage>
</organism>
<accession>A0A0E9R486</accession>